<dbReference type="InterPro" id="IPR051531">
    <property type="entry name" value="N-acetyltransferase"/>
</dbReference>
<dbReference type="Proteomes" id="UP000646579">
    <property type="component" value="Unassembled WGS sequence"/>
</dbReference>
<dbReference type="PROSITE" id="PS51186">
    <property type="entry name" value="GNAT"/>
    <property type="match status" value="1"/>
</dbReference>
<name>A0A918VN43_9HYPH</name>
<organism evidence="2 3">
    <name type="scientific">Devosia pacifica</name>
    <dbReference type="NCBI Taxonomy" id="1335967"/>
    <lineage>
        <taxon>Bacteria</taxon>
        <taxon>Pseudomonadati</taxon>
        <taxon>Pseudomonadota</taxon>
        <taxon>Alphaproteobacteria</taxon>
        <taxon>Hyphomicrobiales</taxon>
        <taxon>Devosiaceae</taxon>
        <taxon>Devosia</taxon>
    </lineage>
</organism>
<dbReference type="SUPFAM" id="SSF55729">
    <property type="entry name" value="Acyl-CoA N-acyltransferases (Nat)"/>
    <property type="match status" value="1"/>
</dbReference>
<protein>
    <submittedName>
        <fullName evidence="2">N-acetyltransferase</fullName>
    </submittedName>
</protein>
<gene>
    <name evidence="2" type="ORF">GCM10007989_06400</name>
</gene>
<comment type="caution">
    <text evidence="2">The sequence shown here is derived from an EMBL/GenBank/DDBJ whole genome shotgun (WGS) entry which is preliminary data.</text>
</comment>
<proteinExistence type="predicted"/>
<dbReference type="RefSeq" id="WP_189423345.1">
    <property type="nucleotide sequence ID" value="NZ_BMZE01000001.1"/>
</dbReference>
<dbReference type="EMBL" id="BMZE01000001">
    <property type="protein sequence ID" value="GHA14437.1"/>
    <property type="molecule type" value="Genomic_DNA"/>
</dbReference>
<evidence type="ECO:0000313" key="3">
    <source>
        <dbReference type="Proteomes" id="UP000646579"/>
    </source>
</evidence>
<dbReference type="PANTHER" id="PTHR43792">
    <property type="entry name" value="GNAT FAMILY, PUTATIVE (AFU_ORTHOLOGUE AFUA_3G00765)-RELATED-RELATED"/>
    <property type="match status" value="1"/>
</dbReference>
<dbReference type="PANTHER" id="PTHR43792:SF1">
    <property type="entry name" value="N-ACETYLTRANSFERASE DOMAIN-CONTAINING PROTEIN"/>
    <property type="match status" value="1"/>
</dbReference>
<dbReference type="GO" id="GO:0016747">
    <property type="term" value="F:acyltransferase activity, transferring groups other than amino-acyl groups"/>
    <property type="evidence" value="ECO:0007669"/>
    <property type="project" value="InterPro"/>
</dbReference>
<reference evidence="2" key="1">
    <citation type="journal article" date="2014" name="Int. J. Syst. Evol. Microbiol.">
        <title>Complete genome sequence of Corynebacterium casei LMG S-19264T (=DSM 44701T), isolated from a smear-ripened cheese.</title>
        <authorList>
            <consortium name="US DOE Joint Genome Institute (JGI-PGF)"/>
            <person name="Walter F."/>
            <person name="Albersmeier A."/>
            <person name="Kalinowski J."/>
            <person name="Ruckert C."/>
        </authorList>
    </citation>
    <scope>NUCLEOTIDE SEQUENCE</scope>
    <source>
        <strain evidence="2">KCTC 32437</strain>
    </source>
</reference>
<dbReference type="InterPro" id="IPR000182">
    <property type="entry name" value="GNAT_dom"/>
</dbReference>
<accession>A0A918VN43</accession>
<dbReference type="AlphaFoldDB" id="A0A918VN43"/>
<sequence length="187" mass="21409">MLEPTYPLLTDRLVLRPFTRADLDPVYAYRGRPDVAEYLFDGPLNREQCADAIHNRTAQTHLERDGDRIVLAAVIASENTLIGEMSLICKSQASQQAEIGWILHPEYQGKGYGFEAAAALLDLAFANEHFHRVMARCDTRNISSFKLMERLGMRREAHFQQHEIFKGGWAEEYVYAILGAEWRGRPR</sequence>
<dbReference type="Pfam" id="PF13302">
    <property type="entry name" value="Acetyltransf_3"/>
    <property type="match status" value="1"/>
</dbReference>
<dbReference type="InterPro" id="IPR016181">
    <property type="entry name" value="Acyl_CoA_acyltransferase"/>
</dbReference>
<evidence type="ECO:0000259" key="1">
    <source>
        <dbReference type="PROSITE" id="PS51186"/>
    </source>
</evidence>
<keyword evidence="3" id="KW-1185">Reference proteome</keyword>
<dbReference type="Gene3D" id="3.40.630.30">
    <property type="match status" value="1"/>
</dbReference>
<evidence type="ECO:0000313" key="2">
    <source>
        <dbReference type="EMBL" id="GHA14437.1"/>
    </source>
</evidence>
<feature type="domain" description="N-acetyltransferase" evidence="1">
    <location>
        <begin position="13"/>
        <end position="180"/>
    </location>
</feature>
<reference evidence="2" key="2">
    <citation type="submission" date="2020-09" db="EMBL/GenBank/DDBJ databases">
        <authorList>
            <person name="Sun Q."/>
            <person name="Kim S."/>
        </authorList>
    </citation>
    <scope>NUCLEOTIDE SEQUENCE</scope>
    <source>
        <strain evidence="2">KCTC 32437</strain>
    </source>
</reference>